<keyword evidence="2" id="KW-1185">Reference proteome</keyword>
<proteinExistence type="predicted"/>
<dbReference type="EMBL" id="JANHOG010001398">
    <property type="protein sequence ID" value="KAJ3537759.1"/>
    <property type="molecule type" value="Genomic_DNA"/>
</dbReference>
<reference evidence="1" key="1">
    <citation type="submission" date="2022-07" db="EMBL/GenBank/DDBJ databases">
        <title>Genome Sequence of Phlebia brevispora.</title>
        <authorList>
            <person name="Buettner E."/>
        </authorList>
    </citation>
    <scope>NUCLEOTIDE SEQUENCE</scope>
    <source>
        <strain evidence="1">MPL23</strain>
    </source>
</reference>
<comment type="caution">
    <text evidence="1">The sequence shown here is derived from an EMBL/GenBank/DDBJ whole genome shotgun (WGS) entry which is preliminary data.</text>
</comment>
<name>A0ACC1SDZ6_9APHY</name>
<sequence length="480" mass="52615">MVPRVVRQATSWMMSLWSRLRGKRVSAPGVRQSIKNLVTKPWFIISLSLTTAAWTIRFRFIHEGNAWAHSLIFSLCFISLIPLEIMADWGGKQMAFYLGDSLGDLLVITLHNAVEAALAILLLLKCEIRLLQSTVVGVVILHLLLVAGTVIITEGILTRSQELSLARGPVDINHGLLAVGIIAFLLLASGSQTSDGTPSYALGGDLSKLSRGISVILIIVYVISQVYMSTFLRREKVNTSSKSRTTEVHTGPKIPEIRRADDHASMELSFLHKRTKYRRSVSPGVPYEANTSNLSEDETQQLETTRPSTPLHGPPRELLPNIPTPSATSPRPHSHRWQLISQSFPSAKFTPSGTLVYSEDDGAMNLSDSDGYITPPVIDNPFSHRRLASSSSTSTSPYDTPAKPLLRRNTTSQGITVRTALQGAASSSQDPSQGHRQKPKMNPEVCMIMLIVTVALIGATAEFMIETIEHVRRPGGLSEE</sequence>
<dbReference type="Proteomes" id="UP001148662">
    <property type="component" value="Unassembled WGS sequence"/>
</dbReference>
<evidence type="ECO:0000313" key="2">
    <source>
        <dbReference type="Proteomes" id="UP001148662"/>
    </source>
</evidence>
<protein>
    <submittedName>
        <fullName evidence="1">Uncharacterized protein</fullName>
    </submittedName>
</protein>
<evidence type="ECO:0000313" key="1">
    <source>
        <dbReference type="EMBL" id="KAJ3537759.1"/>
    </source>
</evidence>
<organism evidence="1 2">
    <name type="scientific">Phlebia brevispora</name>
    <dbReference type="NCBI Taxonomy" id="194682"/>
    <lineage>
        <taxon>Eukaryota</taxon>
        <taxon>Fungi</taxon>
        <taxon>Dikarya</taxon>
        <taxon>Basidiomycota</taxon>
        <taxon>Agaricomycotina</taxon>
        <taxon>Agaricomycetes</taxon>
        <taxon>Polyporales</taxon>
        <taxon>Meruliaceae</taxon>
        <taxon>Phlebia</taxon>
    </lineage>
</organism>
<gene>
    <name evidence="1" type="ORF">NM688_g6629</name>
</gene>
<accession>A0ACC1SDZ6</accession>